<dbReference type="AlphaFoldDB" id="A0A2T3N9G6"/>
<dbReference type="GO" id="GO:0046872">
    <property type="term" value="F:metal ion binding"/>
    <property type="evidence" value="ECO:0007669"/>
    <property type="project" value="UniProtKB-KW"/>
</dbReference>
<evidence type="ECO:0000256" key="1">
    <source>
        <dbReference type="ARBA" id="ARBA00010342"/>
    </source>
</evidence>
<dbReference type="Proteomes" id="UP000241346">
    <property type="component" value="Unassembled WGS sequence"/>
</dbReference>
<gene>
    <name evidence="8" type="primary">nrfF</name>
    <name evidence="8" type="ORF">C9J01_19685</name>
</gene>
<dbReference type="InterPro" id="IPR005616">
    <property type="entry name" value="CcmH/CycL/Ccl2/NrfF_N"/>
</dbReference>
<evidence type="ECO:0000313" key="9">
    <source>
        <dbReference type="Proteomes" id="UP000241346"/>
    </source>
</evidence>
<feature type="domain" description="CcmH/CycL/Ccl2/NrfF N-terminal" evidence="7">
    <location>
        <begin position="39"/>
        <end position="155"/>
    </location>
</feature>
<keyword evidence="8" id="KW-0456">Lyase</keyword>
<dbReference type="Pfam" id="PF03918">
    <property type="entry name" value="CcmH"/>
    <property type="match status" value="1"/>
</dbReference>
<keyword evidence="4 6" id="KW-0732">Signal</keyword>
<evidence type="ECO:0000256" key="6">
    <source>
        <dbReference type="RuleBase" id="RU364112"/>
    </source>
</evidence>
<dbReference type="GO" id="GO:0016829">
    <property type="term" value="F:lyase activity"/>
    <property type="evidence" value="ECO:0007669"/>
    <property type="project" value="UniProtKB-KW"/>
</dbReference>
<dbReference type="EMBL" id="PYMB01000012">
    <property type="protein sequence ID" value="PSW10076.1"/>
    <property type="molecule type" value="Genomic_DNA"/>
</dbReference>
<reference evidence="8 9" key="1">
    <citation type="submission" date="2018-03" db="EMBL/GenBank/DDBJ databases">
        <title>Whole genome sequencing of Histamine producing bacteria.</title>
        <authorList>
            <person name="Butler K."/>
        </authorList>
    </citation>
    <scope>NUCLEOTIDE SEQUENCE [LARGE SCALE GENOMIC DNA]</scope>
    <source>
        <strain evidence="8 9">DSM 19138</strain>
    </source>
</reference>
<dbReference type="NCBIfam" id="TIGR03147">
    <property type="entry name" value="cyt_nit_nrfF"/>
    <property type="match status" value="1"/>
</dbReference>
<protein>
    <recommendedName>
        <fullName evidence="6">Formate-dependent nitrite reductase complex subunit</fullName>
    </recommendedName>
</protein>
<feature type="chain" id="PRO_5015373981" description="Formate-dependent nitrite reductase complex subunit" evidence="6">
    <location>
        <begin position="30"/>
        <end position="157"/>
    </location>
</feature>
<comment type="caution">
    <text evidence="8">The sequence shown here is derived from an EMBL/GenBank/DDBJ whole genome shotgun (WGS) entry which is preliminary data.</text>
</comment>
<keyword evidence="6" id="KW-0472">Membrane</keyword>
<dbReference type="InterPro" id="IPR038297">
    <property type="entry name" value="CcmH/CycL/NrfF/Ccl2_sf"/>
</dbReference>
<dbReference type="InterPro" id="IPR051263">
    <property type="entry name" value="C-type_cytochrome_biogenesis"/>
</dbReference>
<dbReference type="FunFam" id="1.10.8.640:FF:000001">
    <property type="entry name" value="Cytochrome c-type biogenesis protein"/>
    <property type="match status" value="1"/>
</dbReference>
<dbReference type="RefSeq" id="WP_107299843.1">
    <property type="nucleotide sequence ID" value="NZ_PYMB01000012.1"/>
</dbReference>
<accession>A0A2T3N9G6</accession>
<organism evidence="8 9">
    <name type="scientific">Photobacterium rosenbergii</name>
    <dbReference type="NCBI Taxonomy" id="294936"/>
    <lineage>
        <taxon>Bacteria</taxon>
        <taxon>Pseudomonadati</taxon>
        <taxon>Pseudomonadota</taxon>
        <taxon>Gammaproteobacteria</taxon>
        <taxon>Vibrionales</taxon>
        <taxon>Vibrionaceae</taxon>
        <taxon>Photobacterium</taxon>
    </lineage>
</organism>
<keyword evidence="6" id="KW-1133">Transmembrane helix</keyword>
<evidence type="ECO:0000256" key="5">
    <source>
        <dbReference type="ARBA" id="ARBA00023004"/>
    </source>
</evidence>
<keyword evidence="6" id="KW-0812">Transmembrane</keyword>
<evidence type="ECO:0000256" key="2">
    <source>
        <dbReference type="ARBA" id="ARBA00022617"/>
    </source>
</evidence>
<dbReference type="Gene3D" id="1.10.8.640">
    <property type="entry name" value="Cytochrome C biogenesis protein"/>
    <property type="match status" value="1"/>
</dbReference>
<dbReference type="PANTHER" id="PTHR47870">
    <property type="entry name" value="CYTOCHROME C-TYPE BIOGENESIS PROTEIN CCMH"/>
    <property type="match status" value="1"/>
</dbReference>
<evidence type="ECO:0000313" key="8">
    <source>
        <dbReference type="EMBL" id="PSW10076.1"/>
    </source>
</evidence>
<comment type="function">
    <text evidence="6">Possible subunit of a heme lyase.</text>
</comment>
<name>A0A2T3N9G6_9GAMM</name>
<keyword evidence="5 6" id="KW-0408">Iron</keyword>
<feature type="transmembrane region" description="Helical" evidence="6">
    <location>
        <begin position="128"/>
        <end position="149"/>
    </location>
</feature>
<proteinExistence type="inferred from homology"/>
<dbReference type="InterPro" id="IPR017565">
    <property type="entry name" value="For-dep_Cytc_NO2Rdtase_NrfF"/>
</dbReference>
<evidence type="ECO:0000256" key="4">
    <source>
        <dbReference type="ARBA" id="ARBA00022729"/>
    </source>
</evidence>
<dbReference type="GO" id="GO:0017004">
    <property type="term" value="P:cytochrome complex assembly"/>
    <property type="evidence" value="ECO:0007669"/>
    <property type="project" value="UniProtKB-ARBA"/>
</dbReference>
<dbReference type="CDD" id="cd16378">
    <property type="entry name" value="CcmH_N"/>
    <property type="match status" value="1"/>
</dbReference>
<feature type="signal peptide" evidence="6">
    <location>
        <begin position="1"/>
        <end position="29"/>
    </location>
</feature>
<dbReference type="OrthoDB" id="9804975at2"/>
<keyword evidence="2 6" id="KW-0349">Heme</keyword>
<dbReference type="PANTHER" id="PTHR47870:SF2">
    <property type="entry name" value="FORMATE-DEPENDENT NITRITE REDUCTASE COMPLEX SUBUNIT NRFF"/>
    <property type="match status" value="1"/>
</dbReference>
<evidence type="ECO:0000256" key="3">
    <source>
        <dbReference type="ARBA" id="ARBA00022723"/>
    </source>
</evidence>
<keyword evidence="3 6" id="KW-0479">Metal-binding</keyword>
<sequence>MGRSVFNWYKQFMLAAIICVFAAGVPAMAQSEQIFVAADTELVESVETFQFRSLAEQRRAIQLSRQLRCPQCQNQNLIESNSPVAKDLRLKVYQMVNAGQSNEVIIEYMTSRFGDFVLYKPRLNPQTYLLWGGPFLLLALFGSIIWVTIRRQQRMRE</sequence>
<comment type="similarity">
    <text evidence="1 6">Belongs to the CcmH/CycL/Ccl2/NrfF family.</text>
</comment>
<evidence type="ECO:0000259" key="7">
    <source>
        <dbReference type="Pfam" id="PF03918"/>
    </source>
</evidence>
<dbReference type="GO" id="GO:0005886">
    <property type="term" value="C:plasma membrane"/>
    <property type="evidence" value="ECO:0007669"/>
    <property type="project" value="TreeGrafter"/>
</dbReference>